<dbReference type="EMBL" id="JASAOG010000014">
    <property type="protein sequence ID" value="KAK0065192.1"/>
    <property type="molecule type" value="Genomic_DNA"/>
</dbReference>
<dbReference type="PROSITE" id="PS50041">
    <property type="entry name" value="C_TYPE_LECTIN_2"/>
    <property type="match status" value="1"/>
</dbReference>
<reference evidence="4" key="1">
    <citation type="journal article" date="2023" name="PLoS Negl. Trop. Dis.">
        <title>A genome sequence for Biomphalaria pfeifferi, the major vector snail for the human-infecting parasite Schistosoma mansoni.</title>
        <authorList>
            <person name="Bu L."/>
            <person name="Lu L."/>
            <person name="Laidemitt M.R."/>
            <person name="Zhang S.M."/>
            <person name="Mutuku M."/>
            <person name="Mkoji G."/>
            <person name="Steinauer M."/>
            <person name="Loker E.S."/>
        </authorList>
    </citation>
    <scope>NUCLEOTIDE SEQUENCE</scope>
    <source>
        <strain evidence="4">KasaAsao</strain>
    </source>
</reference>
<organism evidence="4 5">
    <name type="scientific">Biomphalaria pfeifferi</name>
    <name type="common">Bloodfluke planorb</name>
    <name type="synonym">Freshwater snail</name>
    <dbReference type="NCBI Taxonomy" id="112525"/>
    <lineage>
        <taxon>Eukaryota</taxon>
        <taxon>Metazoa</taxon>
        <taxon>Spiralia</taxon>
        <taxon>Lophotrochozoa</taxon>
        <taxon>Mollusca</taxon>
        <taxon>Gastropoda</taxon>
        <taxon>Heterobranchia</taxon>
        <taxon>Euthyneura</taxon>
        <taxon>Panpulmonata</taxon>
        <taxon>Hygrophila</taxon>
        <taxon>Lymnaeoidea</taxon>
        <taxon>Planorbidae</taxon>
        <taxon>Biomphalaria</taxon>
    </lineage>
</organism>
<name>A0AAD8FHG1_BIOPF</name>
<keyword evidence="2" id="KW-0732">Signal</keyword>
<evidence type="ECO:0000313" key="5">
    <source>
        <dbReference type="Proteomes" id="UP001233172"/>
    </source>
</evidence>
<dbReference type="AlphaFoldDB" id="A0AAD8FHG1"/>
<dbReference type="SUPFAM" id="SSF56436">
    <property type="entry name" value="C-type lectin-like"/>
    <property type="match status" value="1"/>
</dbReference>
<keyword evidence="5" id="KW-1185">Reference proteome</keyword>
<reference evidence="4" key="2">
    <citation type="submission" date="2023-04" db="EMBL/GenBank/DDBJ databases">
        <authorList>
            <person name="Bu L."/>
            <person name="Lu L."/>
            <person name="Laidemitt M.R."/>
            <person name="Zhang S.M."/>
            <person name="Mutuku M."/>
            <person name="Mkoji G."/>
            <person name="Steinauer M."/>
            <person name="Loker E.S."/>
        </authorList>
    </citation>
    <scope>NUCLEOTIDE SEQUENCE</scope>
    <source>
        <strain evidence="4">KasaAsao</strain>
        <tissue evidence="4">Whole Snail</tissue>
    </source>
</reference>
<dbReference type="CDD" id="cd00037">
    <property type="entry name" value="CLECT"/>
    <property type="match status" value="1"/>
</dbReference>
<accession>A0AAD8FHG1</accession>
<feature type="domain" description="C-type lectin" evidence="3">
    <location>
        <begin position="452"/>
        <end position="577"/>
    </location>
</feature>
<dbReference type="InterPro" id="IPR016187">
    <property type="entry name" value="CTDL_fold"/>
</dbReference>
<dbReference type="Gene3D" id="3.10.100.10">
    <property type="entry name" value="Mannose-Binding Protein A, subunit A"/>
    <property type="match status" value="1"/>
</dbReference>
<feature type="signal peptide" evidence="2">
    <location>
        <begin position="1"/>
        <end position="19"/>
    </location>
</feature>
<evidence type="ECO:0000256" key="2">
    <source>
        <dbReference type="SAM" id="SignalP"/>
    </source>
</evidence>
<keyword evidence="1" id="KW-0175">Coiled coil</keyword>
<sequence>MKLLLKCVICVFIAKFSKSELIIDVQPDVISPELTSQLLVNCSVVNNYVSVFDALNSLSLSLYNETNNKFDVLLSLDTQSLSLKQYVHFRHAQVSFGNQFLAITLHNPTQSDARVYRCNVMGDSSLGKNISIAAKKTVEFKGNVTALIEEIRRLKKNDGKRDELSGKNNQRSRLLFVSNSEVIKELIEPLTLTCSFQIFDDISFEKATIQSMHIFHESNGVIGIISRDQSNVTTMPDVISPSIKGELYYAISKASYIQITWRNPTFLESGKYFCGALVKISDKRSDRLNRMLTITVERPTIDDLFKSVFDFKKIADEQKQSLHDNEETLKSIKKDFNEQVEKQNQSLNDNEQTLKRLEEDLISNQQNTSTFQEEMKKSMAELSNSQTEWKGKIDKALDNQHLKTSNTIALLWQSLQEQENKISELQMESKAYKQHRNISTRTNPIFLATTRYNGSLYLLSNAGLTNKPVFAQAICELLRGYLVEVNTESEFFFLRNFLLTIRSPLYFIYTGGTDEGHEGIWINRYSKTSMKKFWSPKQPDNLGGGQNCQTFWKKYDWYMDDSWCAHTPVSELGFMCEIPE</sequence>
<evidence type="ECO:0000313" key="4">
    <source>
        <dbReference type="EMBL" id="KAK0065192.1"/>
    </source>
</evidence>
<dbReference type="InterPro" id="IPR001304">
    <property type="entry name" value="C-type_lectin-like"/>
</dbReference>
<comment type="caution">
    <text evidence="4">The sequence shown here is derived from an EMBL/GenBank/DDBJ whole genome shotgun (WGS) entry which is preliminary data.</text>
</comment>
<proteinExistence type="predicted"/>
<evidence type="ECO:0000259" key="3">
    <source>
        <dbReference type="PROSITE" id="PS50041"/>
    </source>
</evidence>
<feature type="coiled-coil region" evidence="1">
    <location>
        <begin position="315"/>
        <end position="367"/>
    </location>
</feature>
<evidence type="ECO:0000256" key="1">
    <source>
        <dbReference type="SAM" id="Coils"/>
    </source>
</evidence>
<feature type="chain" id="PRO_5041901365" evidence="2">
    <location>
        <begin position="20"/>
        <end position="580"/>
    </location>
</feature>
<protein>
    <submittedName>
        <fullName evidence="4">C-type lectin-related protein 1</fullName>
    </submittedName>
</protein>
<dbReference type="SMART" id="SM00034">
    <property type="entry name" value="CLECT"/>
    <property type="match status" value="1"/>
</dbReference>
<dbReference type="Proteomes" id="UP001233172">
    <property type="component" value="Unassembled WGS sequence"/>
</dbReference>
<gene>
    <name evidence="4" type="ORF">Bpfe_005218</name>
</gene>
<dbReference type="InterPro" id="IPR016186">
    <property type="entry name" value="C-type_lectin-like/link_sf"/>
</dbReference>